<dbReference type="InterPro" id="IPR038881">
    <property type="entry name" value="Yae1-like"/>
</dbReference>
<dbReference type="Proteomes" id="UP000799436">
    <property type="component" value="Unassembled WGS sequence"/>
</dbReference>
<feature type="region of interest" description="Disordered" evidence="10">
    <location>
        <begin position="1"/>
        <end position="64"/>
    </location>
</feature>
<evidence type="ECO:0000256" key="2">
    <source>
        <dbReference type="ARBA" id="ARBA00004123"/>
    </source>
</evidence>
<protein>
    <recommendedName>
        <fullName evidence="7">Protein YAE1</fullName>
    </recommendedName>
    <alternativeName>
        <fullName evidence="6">Protein yae1</fullName>
    </alternativeName>
</protein>
<proteinExistence type="inferred from homology"/>
<evidence type="ECO:0000313" key="13">
    <source>
        <dbReference type="Proteomes" id="UP000799436"/>
    </source>
</evidence>
<reference evidence="12" key="1">
    <citation type="journal article" date="2020" name="Stud. Mycol.">
        <title>101 Dothideomycetes genomes: a test case for predicting lifestyles and emergence of pathogens.</title>
        <authorList>
            <person name="Haridas S."/>
            <person name="Albert R."/>
            <person name="Binder M."/>
            <person name="Bloem J."/>
            <person name="Labutti K."/>
            <person name="Salamov A."/>
            <person name="Andreopoulos B."/>
            <person name="Baker S."/>
            <person name="Barry K."/>
            <person name="Bills G."/>
            <person name="Bluhm B."/>
            <person name="Cannon C."/>
            <person name="Castanera R."/>
            <person name="Culley D."/>
            <person name="Daum C."/>
            <person name="Ezra D."/>
            <person name="Gonzalez J."/>
            <person name="Henrissat B."/>
            <person name="Kuo A."/>
            <person name="Liang C."/>
            <person name="Lipzen A."/>
            <person name="Lutzoni F."/>
            <person name="Magnuson J."/>
            <person name="Mondo S."/>
            <person name="Nolan M."/>
            <person name="Ohm R."/>
            <person name="Pangilinan J."/>
            <person name="Park H.-J."/>
            <person name="Ramirez L."/>
            <person name="Alfaro M."/>
            <person name="Sun H."/>
            <person name="Tritt A."/>
            <person name="Yoshinaga Y."/>
            <person name="Zwiers L.-H."/>
            <person name="Turgeon B."/>
            <person name="Goodwin S."/>
            <person name="Spatafora J."/>
            <person name="Crous P."/>
            <person name="Grigoriev I."/>
        </authorList>
    </citation>
    <scope>NUCLEOTIDE SEQUENCE</scope>
    <source>
        <strain evidence="12">CBS 116005</strain>
    </source>
</reference>
<evidence type="ECO:0000256" key="6">
    <source>
        <dbReference type="ARBA" id="ARBA00017286"/>
    </source>
</evidence>
<comment type="similarity">
    <text evidence="4">Belongs to the YAE1 family.</text>
</comment>
<dbReference type="EMBL" id="ML995809">
    <property type="protein sequence ID" value="KAF2773835.1"/>
    <property type="molecule type" value="Genomic_DNA"/>
</dbReference>
<sequence length="214" mass="23104">MNGALGQQSGIGDDDNERPAETYEDPLDDVFGSAPNSPVLSGNDGSDQDATWRPNAQGLSDINRLRSTHVTNGYREGIAVSKEKHMQEGFDEGYNLGAEIGLKAGWCLGALDGIWRALPPAETSGPASEHSPTGPDVKKKCLEAEEELKLERLFGRDYFGEDGIWLYHVPGAEDDSNDTTFGKIADAHPMVAKWSAVVADLAKKLDLELSWTGS</sequence>
<evidence type="ECO:0000256" key="5">
    <source>
        <dbReference type="ARBA" id="ARBA00011427"/>
    </source>
</evidence>
<dbReference type="AlphaFoldDB" id="A0A6G1LLT8"/>
<name>A0A6G1LLT8_9PEZI</name>
<dbReference type="GO" id="GO:0005737">
    <property type="term" value="C:cytoplasm"/>
    <property type="evidence" value="ECO:0007669"/>
    <property type="project" value="UniProtKB-SubCell"/>
</dbReference>
<keyword evidence="8" id="KW-0963">Cytoplasm</keyword>
<feature type="compositionally biased region" description="Polar residues" evidence="10">
    <location>
        <begin position="34"/>
        <end position="49"/>
    </location>
</feature>
<gene>
    <name evidence="12" type="ORF">EJ03DRAFT_263822</name>
</gene>
<keyword evidence="13" id="KW-1185">Reference proteome</keyword>
<feature type="domain" description="Essential protein Yae1 N-terminal" evidence="11">
    <location>
        <begin position="73"/>
        <end position="105"/>
    </location>
</feature>
<dbReference type="Pfam" id="PF09811">
    <property type="entry name" value="Yae1_N"/>
    <property type="match status" value="1"/>
</dbReference>
<feature type="compositionally biased region" description="Polar residues" evidence="10">
    <location>
        <begin position="1"/>
        <end position="10"/>
    </location>
</feature>
<organism evidence="12 13">
    <name type="scientific">Teratosphaeria nubilosa</name>
    <dbReference type="NCBI Taxonomy" id="161662"/>
    <lineage>
        <taxon>Eukaryota</taxon>
        <taxon>Fungi</taxon>
        <taxon>Dikarya</taxon>
        <taxon>Ascomycota</taxon>
        <taxon>Pezizomycotina</taxon>
        <taxon>Dothideomycetes</taxon>
        <taxon>Dothideomycetidae</taxon>
        <taxon>Mycosphaerellales</taxon>
        <taxon>Teratosphaeriaceae</taxon>
        <taxon>Teratosphaeria</taxon>
    </lineage>
</organism>
<dbReference type="GO" id="GO:0005634">
    <property type="term" value="C:nucleus"/>
    <property type="evidence" value="ECO:0007669"/>
    <property type="project" value="UniProtKB-SubCell"/>
</dbReference>
<keyword evidence="9" id="KW-0539">Nucleus</keyword>
<evidence type="ECO:0000256" key="3">
    <source>
        <dbReference type="ARBA" id="ARBA00004496"/>
    </source>
</evidence>
<evidence type="ECO:0000259" key="11">
    <source>
        <dbReference type="Pfam" id="PF09811"/>
    </source>
</evidence>
<dbReference type="PANTHER" id="PTHR18829:SF0">
    <property type="entry name" value="PROTEIN YAE1 HOMOLOG"/>
    <property type="match status" value="1"/>
</dbReference>
<evidence type="ECO:0000256" key="8">
    <source>
        <dbReference type="ARBA" id="ARBA00022490"/>
    </source>
</evidence>
<accession>A0A6G1LLT8</accession>
<dbReference type="OrthoDB" id="20086at2759"/>
<dbReference type="PANTHER" id="PTHR18829">
    <property type="entry name" value="PROTEIN YAE1 HOMOLOG"/>
    <property type="match status" value="1"/>
</dbReference>
<comment type="subcellular location">
    <subcellularLocation>
        <location evidence="3">Cytoplasm</location>
    </subcellularLocation>
    <subcellularLocation>
        <location evidence="2">Nucleus</location>
    </subcellularLocation>
</comment>
<evidence type="ECO:0000256" key="1">
    <source>
        <dbReference type="ARBA" id="ARBA00003836"/>
    </source>
</evidence>
<comment type="function">
    <text evidence="1">The complex LTO1:YAE1 may function as a target specific adapter that probably recruits apo-RPLI1 to the cytosolic iron-sulfur protein assembly (CIA) complex machinery. May be required for biogenesis of the large ribosomal subunit and initiation of translation.</text>
</comment>
<dbReference type="InterPro" id="IPR019191">
    <property type="entry name" value="Essential_protein_Yae1_N"/>
</dbReference>
<evidence type="ECO:0000313" key="12">
    <source>
        <dbReference type="EMBL" id="KAF2773835.1"/>
    </source>
</evidence>
<comment type="subunit">
    <text evidence="5">May form a complex with LTO1.</text>
</comment>
<evidence type="ECO:0000256" key="9">
    <source>
        <dbReference type="ARBA" id="ARBA00023242"/>
    </source>
</evidence>
<evidence type="ECO:0000256" key="4">
    <source>
        <dbReference type="ARBA" id="ARBA00007096"/>
    </source>
</evidence>
<evidence type="ECO:0000256" key="7">
    <source>
        <dbReference type="ARBA" id="ARBA00018400"/>
    </source>
</evidence>
<evidence type="ECO:0000256" key="10">
    <source>
        <dbReference type="SAM" id="MobiDB-lite"/>
    </source>
</evidence>
<feature type="compositionally biased region" description="Acidic residues" evidence="10">
    <location>
        <begin position="12"/>
        <end position="28"/>
    </location>
</feature>